<keyword evidence="1" id="KW-0547">Nucleotide-binding</keyword>
<keyword evidence="2" id="KW-0378">Hydrolase</keyword>
<dbReference type="Gene3D" id="3.40.50.300">
    <property type="entry name" value="P-loop containing nucleotide triphosphate hydrolases"/>
    <property type="match status" value="2"/>
</dbReference>
<evidence type="ECO:0000256" key="3">
    <source>
        <dbReference type="ARBA" id="ARBA00022806"/>
    </source>
</evidence>
<dbReference type="GeneID" id="101854554"/>
<dbReference type="Proteomes" id="UP000694888">
    <property type="component" value="Unplaced"/>
</dbReference>
<feature type="compositionally biased region" description="Basic and acidic residues" evidence="6">
    <location>
        <begin position="43"/>
        <end position="58"/>
    </location>
</feature>
<dbReference type="PANTHER" id="PTHR18934:SF221">
    <property type="entry name" value="ATP-DEPENDENT RNA HELICASE DHX34-RELATED"/>
    <property type="match status" value="1"/>
</dbReference>
<feature type="compositionally biased region" description="Basic and acidic residues" evidence="6">
    <location>
        <begin position="69"/>
        <end position="82"/>
    </location>
</feature>
<dbReference type="Pfam" id="PF21010">
    <property type="entry name" value="HA2_C"/>
    <property type="match status" value="1"/>
</dbReference>
<keyword evidence="3 10" id="KW-0347">Helicase</keyword>
<reference evidence="10" key="1">
    <citation type="submission" date="2025-08" db="UniProtKB">
        <authorList>
            <consortium name="RefSeq"/>
        </authorList>
    </citation>
    <scope>IDENTIFICATION</scope>
</reference>
<dbReference type="InterPro" id="IPR001650">
    <property type="entry name" value="Helicase_C-like"/>
</dbReference>
<dbReference type="SMART" id="SM00490">
    <property type="entry name" value="HELICc"/>
    <property type="match status" value="1"/>
</dbReference>
<evidence type="ECO:0000313" key="9">
    <source>
        <dbReference type="Proteomes" id="UP000694888"/>
    </source>
</evidence>
<evidence type="ECO:0000259" key="8">
    <source>
        <dbReference type="PROSITE" id="PS51194"/>
    </source>
</evidence>
<protein>
    <submittedName>
        <fullName evidence="10">Probable ATP-dependent RNA helicase DHX34 isoform X1</fullName>
    </submittedName>
</protein>
<name>A0ABM0JH00_APLCA</name>
<dbReference type="InterPro" id="IPR007502">
    <property type="entry name" value="Helicase-assoc_dom"/>
</dbReference>
<keyword evidence="4" id="KW-0067">ATP-binding</keyword>
<feature type="domain" description="Helicase C-terminal" evidence="8">
    <location>
        <begin position="548"/>
        <end position="716"/>
    </location>
</feature>
<feature type="compositionally biased region" description="Basic residues" evidence="6">
    <location>
        <begin position="59"/>
        <end position="68"/>
    </location>
</feature>
<sequence>MDQVEIQKKKKKHKKSKSSHRYSSDSDHEKVFDAFDSTASHSSDYDSHSKSDRRSSDSHRKRKRKHSRHGADRDFRDEDPSKRFKHLSSSSLSEKCHQSRKDFHGHKNKKHKRRHEHVKHSHRHVDKICNQQHISSADLSNDDSSSDSSVPQRSPEPVKYPEESQVVTKKDTKSSPPAPTPSVFPKQPPKPPVRETLDYNFDFLKYKTSLGKIFFRDSTFSNITQRGSKEHDDFWAFVKRYLDFQRKKAEKGKDDKAKASAKSRGQMNLPQNYDVQYKINISFVCRDFDVFLKKNRLVDYQTEKELTRDRVAQFRSILIHYLDFQQKQKFQKLHKIRLDQRNLPIYQFKRKILDLVKKHQVVVVAGDTGCGKSTQVPQYLLEAGFEKIACTQPRRIACISLSKRVGYETLNEYGSQVAYQVRFEKSKTASTKILFLTEGLLLRQMSSDPLLEMYSVVVIDEVHERHIYTDFLLGVLKCVLKQRADLKLVLMSATINISLFSQYFNDAPVLKVPGRLYPIEMEYCPIKQSDVTESRRLDPTPYLRIMQRIDHKYPAGERGDLLIFLSGMSEIMAVVEAARAYAQQMKRWIVLPLHSALSVEEQDKVFDIAPDGVRKCIVSTNIAETSVTIDGVRFIVDSGKVKEMSFDPKYKMRRLQEFWISRASSEQRKGRAGRTGPGVCYRLYDESDYDAFQDYSTPELQRVPLDSLILQMISMGLPNARKFPFIEPPAESSLENSIVFLKEQGALASDESLTPIGQMLSMLPVDVVIGKMLIMGSVFNMIDPVLSITAAMSVQSPFTNRAYTDHEAITARKPLESEHGDPFTLLNAFDEWIQVKAQGQGTRKWSRRRGLEEQRFYEMTKLKRQFKDLLRDHHLLDGGEERQHYLTSEQRRAQHGERKRLGELKKEKMRERKRRKVLTLEDEDYQVSDGEEDGKEGNDIKDLEFRLSNDLNQLQETSNRSRSFTLRDVNLMKIILCSGIYPQVAIADDCNTYKRDSEQAFHTKSKPFILLHPTSIFTGQPELLIPKDSSGKVPAPSDLKNLLSSKHELLSYVSLLETNNKPYLVNLMRVPALQTITLFSNSIDTNADCTRLICDEWMEVKFPSLESAELVVSSIMQLRSTWTSLLKVRLQDTFEGIEEERRVSPRAKQLERLLASKLTEFLNSDIVYSLRRVLPAEMQRIYVGPGKDLTSASGSSKFIKTDASLQEHPVKGGVKVTEYLNFNCLLDESSASVWGEFTVNMQRHWVCPQCNRSMIVSVLERLQHEAECGSEGGEGLKQQEAAESEREKQNSGNPKRKAYFCPECEEHLNLTTIEILKHRKSHIP</sequence>
<evidence type="ECO:0000256" key="1">
    <source>
        <dbReference type="ARBA" id="ARBA00022741"/>
    </source>
</evidence>
<feature type="compositionally biased region" description="Basic residues" evidence="6">
    <location>
        <begin position="103"/>
        <end position="125"/>
    </location>
</feature>
<gene>
    <name evidence="10" type="primary">LOC101854554</name>
</gene>
<dbReference type="PROSITE" id="PS00690">
    <property type="entry name" value="DEAH_ATP_HELICASE"/>
    <property type="match status" value="1"/>
</dbReference>
<evidence type="ECO:0000256" key="2">
    <source>
        <dbReference type="ARBA" id="ARBA00022801"/>
    </source>
</evidence>
<feature type="coiled-coil region" evidence="5">
    <location>
        <begin position="901"/>
        <end position="960"/>
    </location>
</feature>
<dbReference type="RefSeq" id="XP_005093474.1">
    <property type="nucleotide sequence ID" value="XM_005093417.3"/>
</dbReference>
<dbReference type="InterPro" id="IPR002464">
    <property type="entry name" value="DNA/RNA_helicase_DEAH_CS"/>
</dbReference>
<evidence type="ECO:0000313" key="10">
    <source>
        <dbReference type="RefSeq" id="XP_005093474.1"/>
    </source>
</evidence>
<evidence type="ECO:0000259" key="7">
    <source>
        <dbReference type="PROSITE" id="PS51192"/>
    </source>
</evidence>
<feature type="compositionally biased region" description="Basic residues" evidence="6">
    <location>
        <begin position="8"/>
        <end position="20"/>
    </location>
</feature>
<dbReference type="PROSITE" id="PS51194">
    <property type="entry name" value="HELICASE_CTER"/>
    <property type="match status" value="1"/>
</dbReference>
<dbReference type="SUPFAM" id="SSF52540">
    <property type="entry name" value="P-loop containing nucleoside triphosphate hydrolases"/>
    <property type="match status" value="1"/>
</dbReference>
<dbReference type="Pfam" id="PF07717">
    <property type="entry name" value="OB_NTP_bind"/>
    <property type="match status" value="1"/>
</dbReference>
<dbReference type="Gene3D" id="1.20.120.1080">
    <property type="match status" value="1"/>
</dbReference>
<dbReference type="InterPro" id="IPR027417">
    <property type="entry name" value="P-loop_NTPase"/>
</dbReference>
<dbReference type="SMART" id="SM00487">
    <property type="entry name" value="DEXDc"/>
    <property type="match status" value="1"/>
</dbReference>
<dbReference type="Pfam" id="PF24485">
    <property type="entry name" value="zf-C2H2_DHX34"/>
    <property type="match status" value="1"/>
</dbReference>
<evidence type="ECO:0000256" key="6">
    <source>
        <dbReference type="SAM" id="MobiDB-lite"/>
    </source>
</evidence>
<dbReference type="PROSITE" id="PS51192">
    <property type="entry name" value="HELICASE_ATP_BIND_1"/>
    <property type="match status" value="1"/>
</dbReference>
<dbReference type="PANTHER" id="PTHR18934">
    <property type="entry name" value="ATP-DEPENDENT RNA HELICASE"/>
    <property type="match status" value="1"/>
</dbReference>
<dbReference type="Pfam" id="PF00271">
    <property type="entry name" value="Helicase_C"/>
    <property type="match status" value="1"/>
</dbReference>
<feature type="domain" description="Helicase ATP-binding" evidence="7">
    <location>
        <begin position="353"/>
        <end position="513"/>
    </location>
</feature>
<feature type="compositionally biased region" description="Pro residues" evidence="6">
    <location>
        <begin position="176"/>
        <end position="191"/>
    </location>
</feature>
<dbReference type="GO" id="GO:0004386">
    <property type="term" value="F:helicase activity"/>
    <property type="evidence" value="ECO:0007669"/>
    <property type="project" value="UniProtKB-KW"/>
</dbReference>
<dbReference type="Pfam" id="PF00270">
    <property type="entry name" value="DEAD"/>
    <property type="match status" value="1"/>
</dbReference>
<dbReference type="SMART" id="SM00847">
    <property type="entry name" value="HA2"/>
    <property type="match status" value="1"/>
</dbReference>
<dbReference type="InterPro" id="IPR011709">
    <property type="entry name" value="DEAD-box_helicase_OB_fold"/>
</dbReference>
<proteinExistence type="predicted"/>
<dbReference type="InterPro" id="IPR011545">
    <property type="entry name" value="DEAD/DEAH_box_helicase_dom"/>
</dbReference>
<feature type="region of interest" description="Disordered" evidence="6">
    <location>
        <begin position="1"/>
        <end position="192"/>
    </location>
</feature>
<accession>A0ABM0JH00</accession>
<dbReference type="CDD" id="cd17979">
    <property type="entry name" value="DEXHc_DHX34"/>
    <property type="match status" value="1"/>
</dbReference>
<evidence type="ECO:0000256" key="5">
    <source>
        <dbReference type="SAM" id="Coils"/>
    </source>
</evidence>
<organism evidence="9 10">
    <name type="scientific">Aplysia californica</name>
    <name type="common">California sea hare</name>
    <dbReference type="NCBI Taxonomy" id="6500"/>
    <lineage>
        <taxon>Eukaryota</taxon>
        <taxon>Metazoa</taxon>
        <taxon>Spiralia</taxon>
        <taxon>Lophotrochozoa</taxon>
        <taxon>Mollusca</taxon>
        <taxon>Gastropoda</taxon>
        <taxon>Heterobranchia</taxon>
        <taxon>Euthyneura</taxon>
        <taxon>Tectipleura</taxon>
        <taxon>Aplysiida</taxon>
        <taxon>Aplysioidea</taxon>
        <taxon>Aplysiidae</taxon>
        <taxon>Aplysia</taxon>
    </lineage>
</organism>
<keyword evidence="9" id="KW-1185">Reference proteome</keyword>
<keyword evidence="5" id="KW-0175">Coiled coil</keyword>
<feature type="region of interest" description="Disordered" evidence="6">
    <location>
        <begin position="1269"/>
        <end position="1296"/>
    </location>
</feature>
<feature type="compositionally biased region" description="Basic and acidic residues" evidence="6">
    <location>
        <begin position="22"/>
        <end position="33"/>
    </location>
</feature>
<dbReference type="InterPro" id="IPR014001">
    <property type="entry name" value="Helicase_ATP-bd"/>
</dbReference>
<dbReference type="CDD" id="cd18791">
    <property type="entry name" value="SF2_C_RHA"/>
    <property type="match status" value="1"/>
</dbReference>
<evidence type="ECO:0000256" key="4">
    <source>
        <dbReference type="ARBA" id="ARBA00022840"/>
    </source>
</evidence>
<dbReference type="InterPro" id="IPR056382">
    <property type="entry name" value="DHX34_Znf-C2H2"/>
</dbReference>